<feature type="region of interest" description="Disordered" evidence="1">
    <location>
        <begin position="72"/>
        <end position="93"/>
    </location>
</feature>
<reference evidence="3" key="1">
    <citation type="submission" date="2022-06" db="EMBL/GenBank/DDBJ databases">
        <authorList>
            <person name="Andreotti S."/>
            <person name="Wyler E."/>
        </authorList>
    </citation>
    <scope>NUCLEOTIDE SEQUENCE</scope>
</reference>
<dbReference type="Proteomes" id="UP001152836">
    <property type="component" value="Unassembled WGS sequence"/>
</dbReference>
<sequence length="972" mass="110498">MSLSRPEGPARPARPISSVRPPADPAATPPRGQRPRREEAADVSEAGWPPLVVPRLSEVEKVWEWSPRPLAAFLVPKNPGSSDSGGQRPDLGWQDRTFQTQSFWQPGTSRAAGCSRALRSCGLGLQGREALGVRCGDPAEASHFPPHTSRPDVQTVKREPEELPVRGKETFLKGKNSVRQPANPILDATFSEETKPALCDIKDKCKADSVITSEKKENNTSSSSLKIPQIQNQAPLESAKPSYFRDNITIISPEFPRDLNSNMSFVYLKEIAKKENDKIVAYVRDFTNIFWSQNKPDAKKQKLQDDKKNVLMENGFPDDESQHQSLTVEGKIDLINLNYDYHSSIECDVRYSEKNFTLTLDDANWEGTESNLDCYIPTRQQESQRSDYNRAILKRKRCNCWIIKKYRIICEAIKKLGGDLDLAHNFDSFVTNGDDWESELECIFKCTVHLNCLKSIIKENHNVDLARMFISSRPLENNTKFMAKRRKLVKMEHFLEGPKRHNIGSLTVATKRFPVYKPHEHVPLLMDFDDMEGLSLTKEPSYENTSCPERLPNVGNWACYSFSIASTDVKSDTLFIQNNCGHISEKCYESGMYNQDLDIERKQKHKAPHFKFIFEDVFNVRQLGTLLSQNTTHSDQMSAMAITQSLSMENLGEIEWKMYGFIVNKDVKVLESSSSCQAHKAIESEKEEDSSPPISRVSSVHLASRVNKNGNVGETQSANQNKGTNTQKDGGILQESKLVHSKHLHPDSTLYADHQFESDSSGENNGCLQSLTAKCLSTETLPTAKDFEMKSKFDLVLEELRMFHEISKEDEIPRTPETNNRKENYFEESDVKEARMEVEKDLEMVEINERKAPSLPCDMKAVPKQHKNHQGLFNWKPIPTHGGQAVPNEYCVRSEEEFLHSTPEEDYKNSFLKRPAFSPDEYKKENYNYLLKGGSHFSHGISRIQPLKTCSRPIRVGLSRRASLKQLHPYLK</sequence>
<feature type="region of interest" description="Disordered" evidence="1">
    <location>
        <begin position="141"/>
        <end position="161"/>
    </location>
</feature>
<evidence type="ECO:0000259" key="2">
    <source>
        <dbReference type="Pfam" id="PF15696"/>
    </source>
</evidence>
<keyword evidence="4" id="KW-1185">Reference proteome</keyword>
<dbReference type="InterPro" id="IPR053355">
    <property type="entry name" value="RAD51-associated"/>
</dbReference>
<dbReference type="EMBL" id="CALSGD010001392">
    <property type="protein sequence ID" value="CAH6786835.1"/>
    <property type="molecule type" value="Genomic_DNA"/>
</dbReference>
<feature type="region of interest" description="Disordered" evidence="1">
    <location>
        <begin position="709"/>
        <end position="729"/>
    </location>
</feature>
<dbReference type="AlphaFoldDB" id="A0AAU9Z4Q2"/>
<dbReference type="GO" id="GO:0032991">
    <property type="term" value="C:protein-containing complex"/>
    <property type="evidence" value="ECO:0007669"/>
    <property type="project" value="TreeGrafter"/>
</dbReference>
<proteinExistence type="predicted"/>
<organism evidence="3 4">
    <name type="scientific">Phodopus roborovskii</name>
    <name type="common">Roborovski's desert hamster</name>
    <name type="synonym">Cricetulus roborovskii</name>
    <dbReference type="NCBI Taxonomy" id="109678"/>
    <lineage>
        <taxon>Eukaryota</taxon>
        <taxon>Metazoa</taxon>
        <taxon>Chordata</taxon>
        <taxon>Craniata</taxon>
        <taxon>Vertebrata</taxon>
        <taxon>Euteleostomi</taxon>
        <taxon>Mammalia</taxon>
        <taxon>Eutheria</taxon>
        <taxon>Euarchontoglires</taxon>
        <taxon>Glires</taxon>
        <taxon>Rodentia</taxon>
        <taxon>Myomorpha</taxon>
        <taxon>Muroidea</taxon>
        <taxon>Cricetidae</taxon>
        <taxon>Cricetinae</taxon>
        <taxon>Phodopus</taxon>
    </lineage>
</organism>
<accession>A0AAU9Z4Q2</accession>
<dbReference type="Pfam" id="PF15696">
    <property type="entry name" value="RAD51_interact"/>
    <property type="match status" value="1"/>
</dbReference>
<evidence type="ECO:0000256" key="1">
    <source>
        <dbReference type="SAM" id="MobiDB-lite"/>
    </source>
</evidence>
<feature type="region of interest" description="Disordered" evidence="1">
    <location>
        <begin position="1"/>
        <end position="51"/>
    </location>
</feature>
<gene>
    <name evidence="3" type="primary">Rad51ap2</name>
    <name evidence="3" type="ORF">PHOROB_LOCUS4826</name>
</gene>
<comment type="caution">
    <text evidence="3">The sequence shown here is derived from an EMBL/GenBank/DDBJ whole genome shotgun (WGS) entry which is preliminary data.</text>
</comment>
<protein>
    <submittedName>
        <fullName evidence="3">Rad51ap2 protein</fullName>
    </submittedName>
</protein>
<dbReference type="PANTHER" id="PTHR39229">
    <property type="entry name" value="MCG1037962"/>
    <property type="match status" value="1"/>
</dbReference>
<evidence type="ECO:0000313" key="4">
    <source>
        <dbReference type="Proteomes" id="UP001152836"/>
    </source>
</evidence>
<dbReference type="PANTHER" id="PTHR39229:SF1">
    <property type="entry name" value="RAD51-ASSOCIATED PROTEIN 2"/>
    <property type="match status" value="1"/>
</dbReference>
<name>A0AAU9Z4Q2_PHORO</name>
<feature type="domain" description="RAD51 interacting motif" evidence="2">
    <location>
        <begin position="933"/>
        <end position="971"/>
    </location>
</feature>
<dbReference type="InterPro" id="IPR031419">
    <property type="entry name" value="RAD51_interact"/>
</dbReference>
<feature type="compositionally biased region" description="Polar residues" evidence="1">
    <location>
        <begin position="709"/>
        <end position="728"/>
    </location>
</feature>
<evidence type="ECO:0000313" key="3">
    <source>
        <dbReference type="EMBL" id="CAH6786835.1"/>
    </source>
</evidence>